<dbReference type="SUPFAM" id="SSF51215">
    <property type="entry name" value="Regulatory protein AraC"/>
    <property type="match status" value="1"/>
</dbReference>
<keyword evidence="3" id="KW-0804">Transcription</keyword>
<reference evidence="5 6" key="1">
    <citation type="submission" date="2016-11" db="EMBL/GenBank/DDBJ databases">
        <title>A multilocus sequence analysis scheme for characterization of bacteria in the genus Thioclava.</title>
        <authorList>
            <person name="Liu Y."/>
            <person name="Shao Z."/>
        </authorList>
    </citation>
    <scope>NUCLEOTIDE SEQUENCE [LARGE SCALE GENOMIC DNA]</scope>
    <source>
        <strain evidence="5 6">11.10-0-13</strain>
    </source>
</reference>
<organism evidence="5 6">
    <name type="scientific">Thioclava marina</name>
    <dbReference type="NCBI Taxonomy" id="1915077"/>
    <lineage>
        <taxon>Bacteria</taxon>
        <taxon>Pseudomonadati</taxon>
        <taxon>Pseudomonadota</taxon>
        <taxon>Alphaproteobacteria</taxon>
        <taxon>Rhodobacterales</taxon>
        <taxon>Paracoccaceae</taxon>
        <taxon>Thioclava</taxon>
    </lineage>
</organism>
<keyword evidence="1" id="KW-0805">Transcription regulation</keyword>
<dbReference type="InterPro" id="IPR009057">
    <property type="entry name" value="Homeodomain-like_sf"/>
</dbReference>
<dbReference type="InterPro" id="IPR037923">
    <property type="entry name" value="HTH-like"/>
</dbReference>
<name>A0ABX3MRV9_9RHOB</name>
<dbReference type="EMBL" id="MPZS01000001">
    <property type="protein sequence ID" value="OOY14117.1"/>
    <property type="molecule type" value="Genomic_DNA"/>
</dbReference>
<dbReference type="PROSITE" id="PS00041">
    <property type="entry name" value="HTH_ARAC_FAMILY_1"/>
    <property type="match status" value="1"/>
</dbReference>
<dbReference type="PRINTS" id="PR00032">
    <property type="entry name" value="HTHARAC"/>
</dbReference>
<evidence type="ECO:0000313" key="6">
    <source>
        <dbReference type="Proteomes" id="UP000242224"/>
    </source>
</evidence>
<evidence type="ECO:0000256" key="2">
    <source>
        <dbReference type="ARBA" id="ARBA00023125"/>
    </source>
</evidence>
<dbReference type="Gene3D" id="2.60.120.10">
    <property type="entry name" value="Jelly Rolls"/>
    <property type="match status" value="1"/>
</dbReference>
<evidence type="ECO:0000313" key="5">
    <source>
        <dbReference type="EMBL" id="OOY14117.1"/>
    </source>
</evidence>
<protein>
    <submittedName>
        <fullName evidence="5">AraC family transcriptional regulator</fullName>
    </submittedName>
</protein>
<proteinExistence type="predicted"/>
<keyword evidence="6" id="KW-1185">Reference proteome</keyword>
<comment type="caution">
    <text evidence="5">The sequence shown here is derived from an EMBL/GenBank/DDBJ whole genome shotgun (WGS) entry which is preliminary data.</text>
</comment>
<dbReference type="Proteomes" id="UP000242224">
    <property type="component" value="Unassembled WGS sequence"/>
</dbReference>
<evidence type="ECO:0000259" key="4">
    <source>
        <dbReference type="PROSITE" id="PS01124"/>
    </source>
</evidence>
<dbReference type="InterPro" id="IPR018062">
    <property type="entry name" value="HTH_AraC-typ_CS"/>
</dbReference>
<dbReference type="SUPFAM" id="SSF46689">
    <property type="entry name" value="Homeodomain-like"/>
    <property type="match status" value="1"/>
</dbReference>
<keyword evidence="2" id="KW-0238">DNA-binding</keyword>
<dbReference type="PANTHER" id="PTHR43280:SF32">
    <property type="entry name" value="TRANSCRIPTIONAL REGULATORY PROTEIN"/>
    <property type="match status" value="1"/>
</dbReference>
<dbReference type="PROSITE" id="PS01124">
    <property type="entry name" value="HTH_ARAC_FAMILY_2"/>
    <property type="match status" value="1"/>
</dbReference>
<dbReference type="Gene3D" id="1.10.10.60">
    <property type="entry name" value="Homeodomain-like"/>
    <property type="match status" value="1"/>
</dbReference>
<dbReference type="PANTHER" id="PTHR43280">
    <property type="entry name" value="ARAC-FAMILY TRANSCRIPTIONAL REGULATOR"/>
    <property type="match status" value="1"/>
</dbReference>
<dbReference type="Pfam" id="PF12833">
    <property type="entry name" value="HTH_18"/>
    <property type="match status" value="1"/>
</dbReference>
<evidence type="ECO:0000256" key="1">
    <source>
        <dbReference type="ARBA" id="ARBA00023015"/>
    </source>
</evidence>
<evidence type="ECO:0000256" key="3">
    <source>
        <dbReference type="ARBA" id="ARBA00023163"/>
    </source>
</evidence>
<sequence>MQIARLAQGGRWRVEAMRALSEPCLLWFTRGQGRITLGGVTRGYGPNNAIFIPSGVIHGFEVSAQTHGQALFFGRDSALELPHSAHHLRIREAMAQGEINALLEAIQREINSERPASDRALRSHLGLLSVWLERQIESNATEAIRPSAARKLVSRYSALVERDFRSGVSVGDLAAELGVTPTHLARACREACGKGALELLQDRRLYEARRLLCDTQTPVKEIARQLGYRSPAYFTRAFQAGTGNTPLAFRRAG</sequence>
<dbReference type="InterPro" id="IPR018060">
    <property type="entry name" value="HTH_AraC"/>
</dbReference>
<dbReference type="InterPro" id="IPR020449">
    <property type="entry name" value="Tscrpt_reg_AraC-type_HTH"/>
</dbReference>
<dbReference type="InterPro" id="IPR014710">
    <property type="entry name" value="RmlC-like_jellyroll"/>
</dbReference>
<gene>
    <name evidence="5" type="ORF">BMG00_01480</name>
</gene>
<accession>A0ABX3MRV9</accession>
<dbReference type="SMART" id="SM00342">
    <property type="entry name" value="HTH_ARAC"/>
    <property type="match status" value="1"/>
</dbReference>
<feature type="domain" description="HTH araC/xylS-type" evidence="4">
    <location>
        <begin position="154"/>
        <end position="252"/>
    </location>
</feature>